<feature type="domain" description="Novel STAND NTPase 3" evidence="2">
    <location>
        <begin position="255"/>
        <end position="405"/>
    </location>
</feature>
<dbReference type="Gene3D" id="1.25.10.10">
    <property type="entry name" value="Leucine-rich Repeat Variant"/>
    <property type="match status" value="1"/>
</dbReference>
<sequence>MASSRKRTQRDSKSPAPSETGATRAYAGYEYQILVSLWVALVLMFEQEGTNHIELEPASQEDIEADLLVKSEEASSPLVVARRLIFQVKLHSTPWTVSEFERVLKGSASSGGSRRSALQRLIDEPQHHYVLITNAQLPRSLQGFRIESPMEQSSNPSLSKKVHLPEGVDRTALARRIGILDQQRDEWVSTQIHKLLSQRLFVPSTAVDACVKQLMEHARDRLLNRAPREWTRAEILRTAESFGGNPLGSSELRAFVPPLNYADIQNRLGKDHAVLLQGPPGAGKTQVLEKLKHEYRILKDPFAVCAPQTPRELREAVHKPGRIFIELEDPWGKFRQEPGGPRWYSELPSLLKLASDDKKIVVTTREAILHESGEDPPGTFQRFAVSLTYEHYDEEARRRILENKLVGARPWQVELVAAFEQRILKELQAPLSLDHFADRMKGLKTDKAFDLDEMLRTCSVGQLAPRFVEEVLSLEWKAVPAAIWLWGLLSLSQRSTVHTDEANEWKEFLKRHEHRPVPWNKLLEWMLAGRWLIREAGHYRVHSTTVEGLQRILRAESDQAEAILKELLPSLAAANRVDDAFRLIRQLPTEVIQLPPKVLAALRGCLLSQLVTGNPEQFEYLFEEARQQLAEADDAVSLLVIGIAGSMDRANGSYLMGSFIPPVWTPTQKAQVQASVEARKVASQYIIWLLPFSSHHKCAGELASWLWSIGWDLTEDFQLAVWTGLEFHGGNGGLGEAIHGVLMTREPAHEKWLDELLRVWDVVEQEDEAVHSSIRHKAQQQMLNELDAEHWREISSETYHMLDALTAAVRERRKQQGYRWLLEHPRREDLLWAWEQALAEQLPPLHFSESDEDQEEDAEQEQTEQALVQLVTEEELRAFYQCCMPDNTWALWNLLERSHVTKLVPDLLDALVTGPPQHMAKCLKTLCKQAVPDNFRQQLAAVMPLASSTRRDAILFLFERQEWDGMLHSEAAWAVYEAISETLSCSNRPALTACLQVEEKGAPSSDALARLGVEDRHILREWSRDLDGRLGRTALVVLAALGEDITEQARVAIHSSDTALRMSAISALGWSRDPDARAYLRKSLEDAHYECRLLAIRGLAPRANETERQAILGLARDGSAPVREACVDAIREGRWTEGLDALCTLLSDSRNRHYGDSDRNVDHHVALAAAKALETFKPLPPKILDSLLEFLGKGLTANVDLRVHRHLIQLLVPMPIPKLAGVLTELLGKLAQSPGEGRAYLRYVGQAPGVDPNTLELRYRALRGLVEHLVHNPEARRKVELAPLLSMSSHPRVGMAATAWLGLGFIGDRAWSACRELLAAGEEHASEKAALLVLASTVAGHPVRKGPIAGLIPEGAPIWKVAKWLAEPGFPPPSAWTARWEQNPDVLSWLKALRDGHPWQKEVGRWLAHWLQAASGVDSLKAGALPRRDP</sequence>
<dbReference type="Pfam" id="PF20720">
    <property type="entry name" value="nSTAND3"/>
    <property type="match status" value="1"/>
</dbReference>
<proteinExistence type="predicted"/>
<evidence type="ECO:0000256" key="1">
    <source>
        <dbReference type="SAM" id="MobiDB-lite"/>
    </source>
</evidence>
<dbReference type="InterPro" id="IPR049050">
    <property type="entry name" value="nSTAND3"/>
</dbReference>
<reference evidence="3 4" key="1">
    <citation type="submission" date="2022-11" db="EMBL/GenBank/DDBJ databases">
        <title>Minimal conservation of predation-associated metabolite biosynthetic gene clusters underscores biosynthetic potential of Myxococcota including descriptions for ten novel species: Archangium lansinium sp. nov., Myxococcus landrumus sp. nov., Nannocystis bai.</title>
        <authorList>
            <person name="Ahearne A."/>
            <person name="Stevens C."/>
            <person name="Phillips K."/>
        </authorList>
    </citation>
    <scope>NUCLEOTIDE SEQUENCE [LARGE SCALE GENOMIC DNA]</scope>
    <source>
        <strain evidence="3 4">MIWBW</strain>
    </source>
</reference>
<dbReference type="RefSeq" id="WP_267542184.1">
    <property type="nucleotide sequence ID" value="NZ_JAPNKA010000001.1"/>
</dbReference>
<dbReference type="Proteomes" id="UP001207654">
    <property type="component" value="Unassembled WGS sequence"/>
</dbReference>
<name>A0ABT4APN6_9BACT</name>
<accession>A0ABT4APN6</accession>
<dbReference type="EMBL" id="JAPNKA010000001">
    <property type="protein sequence ID" value="MCY1083660.1"/>
    <property type="molecule type" value="Genomic_DNA"/>
</dbReference>
<dbReference type="SUPFAM" id="SSF48371">
    <property type="entry name" value="ARM repeat"/>
    <property type="match status" value="1"/>
</dbReference>
<organism evidence="3 4">
    <name type="scientific">Archangium lansingense</name>
    <dbReference type="NCBI Taxonomy" id="2995310"/>
    <lineage>
        <taxon>Bacteria</taxon>
        <taxon>Pseudomonadati</taxon>
        <taxon>Myxococcota</taxon>
        <taxon>Myxococcia</taxon>
        <taxon>Myxococcales</taxon>
        <taxon>Cystobacterineae</taxon>
        <taxon>Archangiaceae</taxon>
        <taxon>Archangium</taxon>
    </lineage>
</organism>
<evidence type="ECO:0000313" key="4">
    <source>
        <dbReference type="Proteomes" id="UP001207654"/>
    </source>
</evidence>
<comment type="caution">
    <text evidence="3">The sequence shown here is derived from an EMBL/GenBank/DDBJ whole genome shotgun (WGS) entry which is preliminary data.</text>
</comment>
<evidence type="ECO:0000259" key="2">
    <source>
        <dbReference type="Pfam" id="PF20720"/>
    </source>
</evidence>
<feature type="region of interest" description="Disordered" evidence="1">
    <location>
        <begin position="1"/>
        <end position="21"/>
    </location>
</feature>
<dbReference type="Pfam" id="PF13646">
    <property type="entry name" value="HEAT_2"/>
    <property type="match status" value="1"/>
</dbReference>
<gene>
    <name evidence="3" type="ORF">OV287_55400</name>
</gene>
<evidence type="ECO:0000313" key="3">
    <source>
        <dbReference type="EMBL" id="MCY1083660.1"/>
    </source>
</evidence>
<dbReference type="InterPro" id="IPR011989">
    <property type="entry name" value="ARM-like"/>
</dbReference>
<keyword evidence="4" id="KW-1185">Reference proteome</keyword>
<dbReference type="InterPro" id="IPR016024">
    <property type="entry name" value="ARM-type_fold"/>
</dbReference>
<protein>
    <recommendedName>
        <fullName evidence="2">Novel STAND NTPase 3 domain-containing protein</fullName>
    </recommendedName>
</protein>
<dbReference type="InterPro" id="IPR027417">
    <property type="entry name" value="P-loop_NTPase"/>
</dbReference>
<dbReference type="SUPFAM" id="SSF52540">
    <property type="entry name" value="P-loop containing nucleoside triphosphate hydrolases"/>
    <property type="match status" value="1"/>
</dbReference>